<feature type="domain" description="Fibronectin type-III" evidence="3">
    <location>
        <begin position="408"/>
        <end position="525"/>
    </location>
</feature>
<organism evidence="4 5">
    <name type="scientific">Pythium oligandrum</name>
    <name type="common">Mycoparasitic fungus</name>
    <dbReference type="NCBI Taxonomy" id="41045"/>
    <lineage>
        <taxon>Eukaryota</taxon>
        <taxon>Sar</taxon>
        <taxon>Stramenopiles</taxon>
        <taxon>Oomycota</taxon>
        <taxon>Peronosporomycetes</taxon>
        <taxon>Pythiales</taxon>
        <taxon>Pythiaceae</taxon>
        <taxon>Pythium</taxon>
    </lineage>
</organism>
<gene>
    <name evidence="4" type="ORF">Poli38472_008376</name>
</gene>
<keyword evidence="2" id="KW-0732">Signal</keyword>
<dbReference type="SMART" id="SM00060">
    <property type="entry name" value="FN3"/>
    <property type="match status" value="7"/>
</dbReference>
<evidence type="ECO:0000256" key="2">
    <source>
        <dbReference type="SAM" id="SignalP"/>
    </source>
</evidence>
<feature type="domain" description="Fibronectin type-III" evidence="3">
    <location>
        <begin position="541"/>
        <end position="634"/>
    </location>
</feature>
<keyword evidence="5" id="KW-1185">Reference proteome</keyword>
<feature type="region of interest" description="Disordered" evidence="1">
    <location>
        <begin position="1821"/>
        <end position="1902"/>
    </location>
</feature>
<proteinExistence type="predicted"/>
<dbReference type="OrthoDB" id="125194at2759"/>
<evidence type="ECO:0000259" key="3">
    <source>
        <dbReference type="SMART" id="SM00060"/>
    </source>
</evidence>
<reference evidence="4" key="1">
    <citation type="submission" date="2019-03" db="EMBL/GenBank/DDBJ databases">
        <title>Long read genome sequence of the mycoparasitic Pythium oligandrum ATCC 38472 isolated from sugarbeet rhizosphere.</title>
        <authorList>
            <person name="Gaulin E."/>
        </authorList>
    </citation>
    <scope>NUCLEOTIDE SEQUENCE</scope>
    <source>
        <strain evidence="4">ATCC 38472_TT</strain>
    </source>
</reference>
<feature type="signal peptide" evidence="2">
    <location>
        <begin position="1"/>
        <end position="23"/>
    </location>
</feature>
<feature type="domain" description="Fibronectin type-III" evidence="3">
    <location>
        <begin position="651"/>
        <end position="776"/>
    </location>
</feature>
<feature type="domain" description="Fibronectin type-III" evidence="3">
    <location>
        <begin position="936"/>
        <end position="1075"/>
    </location>
</feature>
<dbReference type="EMBL" id="SPLM01000037">
    <property type="protein sequence ID" value="TMW65734.1"/>
    <property type="molecule type" value="Genomic_DNA"/>
</dbReference>
<name>A0A8K1CMD1_PYTOL</name>
<feature type="domain" description="Fibronectin type-III" evidence="3">
    <location>
        <begin position="795"/>
        <end position="916"/>
    </location>
</feature>
<dbReference type="Proteomes" id="UP000794436">
    <property type="component" value="Unassembled WGS sequence"/>
</dbReference>
<evidence type="ECO:0000313" key="5">
    <source>
        <dbReference type="Proteomes" id="UP000794436"/>
    </source>
</evidence>
<evidence type="ECO:0000256" key="1">
    <source>
        <dbReference type="SAM" id="MobiDB-lite"/>
    </source>
</evidence>
<feature type="region of interest" description="Disordered" evidence="1">
    <location>
        <begin position="709"/>
        <end position="734"/>
    </location>
</feature>
<accession>A0A8K1CMD1</accession>
<feature type="chain" id="PRO_5035438868" description="Fibronectin type-III domain-containing protein" evidence="2">
    <location>
        <begin position="24"/>
        <end position="1949"/>
    </location>
</feature>
<evidence type="ECO:0000313" key="4">
    <source>
        <dbReference type="EMBL" id="TMW65734.1"/>
    </source>
</evidence>
<protein>
    <recommendedName>
        <fullName evidence="3">Fibronectin type-III domain-containing protein</fullName>
    </recommendedName>
</protein>
<feature type="domain" description="Fibronectin type-III" evidence="3">
    <location>
        <begin position="1673"/>
        <end position="1763"/>
    </location>
</feature>
<dbReference type="InterPro" id="IPR003961">
    <property type="entry name" value="FN3_dom"/>
</dbReference>
<comment type="caution">
    <text evidence="4">The sequence shown here is derived from an EMBL/GenBank/DDBJ whole genome shotgun (WGS) entry which is preliminary data.</text>
</comment>
<feature type="compositionally biased region" description="Basic residues" evidence="1">
    <location>
        <begin position="715"/>
        <end position="728"/>
    </location>
</feature>
<sequence length="1949" mass="211834">MARRVGLVLALLACLSDVNKANAIRKSSSFVTPTYGTADSLTLTTLVTDAADLHYAAVQAGSAPLDASAIKNAAQRCQSVTREVVCSPPENEEDPLIVRAETIALQKAQKVERLLDGLAPNSTYDVYFVAEVPNSNGVYGTVLSVLGTTTHPAPPEMVNVAAVATNASAHAMEVSMSLSAPGVAHMAFIPSEQAPERFVLDDVVNHRALGTNAVFVSEARLSWDSLEFQFVREGLTSATEYDLLLVTEALGQGGVFSKLHRMARVARTHAQAPDLTSLRCLACDGSASELTVTFTLGFDAQDLMRASPQALPYFSYHLHYEAEAVTDVIGENAEGTAKDSVSGVFVIGNVSSVEELHGLSRQTQTRIIGGLASGTSCQLSIVAETVDSFGVSGRRATVSTCETHHKAPKIVSAQIEPTNATVNALTVTVELERPGDVHYLAGNRMLHSIRNSFHHATSISHLRELIRERERRDDVELLTGVVRGIGFGADADQGNRGTFTVDGLADATAYSIVLLPETTNSHGVLGRPHEELLEATTNENASTVEIVEVTPVSGSLSAVQVHVDMSKPNDLLYYCVDPPVQTTNDEQIADPCTELETASRERTSGNNFMFVVGSLAEDTIYNIQLFAASARRNGVVSLKTQPQVVRTHRRAAGILSVQAKPVPARTDGIALSVQVDEPCLVHYAIEQAQLDGKEEAHEPLTADIVVEQTPPQQQQHHHHRHHHHHHHATVNDGSRKIVRRGNIYAAVHALDLLLDGLSPNATYNVHVVTESTRHETQARSGVYSSIVSSNTTTHAIAPVIVKATADAAAGTIDSIVLTANLSAPGYVHYHLSDVDFADPSIIRGDRNEPNGVVTPHIVRGVFMVEASDIVMEVINGTNDTKPMEPLVYARNLTIHGLRDGTTYHVSLTTETLDSQGVFGEFPPPILVITHAQPPQFEPPTFHVGPVPGSSTSLVIQFHLSELGEVHYALFFRGLIDDRSDRNQEVAVEEGVDDNNETTPRWPPVSSSYNITQLTASMLKAATVDDLGEGVWENGTISVSRDDVLRHKLTEKKIEKLPPNAVFDVCLVAETAASDGIFQWVDGKHACHRVVTHADYSNQSILMDEVEVMPVDGRSDAIRIEMAMSKLLSAPTSTQANMESNPIDWITDMTGRVPYFVLIDGKEGRSDFFHNSFAESKHQRDLAVFKDAVPGRGHVAAAGILSHVTGENETMITLTHMIDGLDANHRYFFFFAYETVGSDGVFTKVNPHKYRSNDSKSENEGIEVTTHEHAPKLTRYAAYPTYGNTTRISVKFGVSCSSCTQAIAHLLAYESGCPPPTMEILKTRPTVEPDEEPIAYSDHKAPCQEPVALRRVVVDMAERQTSRNDIEEDFDDVFRPNSTYDVYLATETADSNGVFSNSFIHTAATTFAPAPDFTYLSIKPRKGSTTELLLEFELARPGEIHYMLGKSENAEFNATSPYNISSKSLPTEKHHHRAPHFHNYDREVVRMRRSVKVARAHERHVEVLDYLTPGTPYDFYAVAESIEDKGIYGDIKYVKEVTTFNNAPIILVHSAYPTAGSTSSLTVGFRVDGPCLVHAAVITSTLWAETTHVANGSDIYGNRLAMHDQLVQQKTMTIEESSLEEIGGVVDSGWRELNIAVPRAGTNYTVHLVTETIGSDGVFGTVATHYSVNSHAEPPTLHNVSVSPSDARVDALTVSATLTSFGHVHFAALRRGERFQSASPAASGAISVNTTADEIVSFVIDGLRERTTYDVYLRTETLNSGGVFGEWTEHPIFARTHGLPAQVLEDLECNVLPSCETMGRETCTRVPNMCGECLDGFSGADGPSNEPCRAISSEPNDDKRRSGRPTIKISGVRINPRRQKHSSPPMEAMELPQETVVESPPEPIEESATSTPDDDSTGAAACPFHAQLVAPGQCECEDGYEPDHTGTACVLASMSMLDAMTSPFHPSRQS</sequence>
<feature type="domain" description="Fibronectin type-III" evidence="3">
    <location>
        <begin position="1410"/>
        <end position="1525"/>
    </location>
</feature>